<dbReference type="Pfam" id="PF01263">
    <property type="entry name" value="Aldose_epim"/>
    <property type="match status" value="1"/>
</dbReference>
<comment type="caution">
    <text evidence="4">The sequence shown here is derived from an EMBL/GenBank/DDBJ whole genome shotgun (WGS) entry which is preliminary data.</text>
</comment>
<dbReference type="InterPro" id="IPR008183">
    <property type="entry name" value="Aldose_1/G6P_1-epimerase"/>
</dbReference>
<accession>A0AAD3TQH0</accession>
<evidence type="ECO:0000256" key="1">
    <source>
        <dbReference type="ARBA" id="ARBA00006206"/>
    </source>
</evidence>
<comment type="similarity">
    <text evidence="1">Belongs to the aldose epimerase family.</text>
</comment>
<evidence type="ECO:0000256" key="3">
    <source>
        <dbReference type="ARBA" id="ARBA00023277"/>
    </source>
</evidence>
<dbReference type="Proteomes" id="UP001222932">
    <property type="component" value="Unassembled WGS sequence"/>
</dbReference>
<evidence type="ECO:0000256" key="2">
    <source>
        <dbReference type="ARBA" id="ARBA00023235"/>
    </source>
</evidence>
<dbReference type="PANTHER" id="PTHR10091">
    <property type="entry name" value="ALDOSE-1-EPIMERASE"/>
    <property type="match status" value="1"/>
</dbReference>
<dbReference type="GO" id="GO:0006006">
    <property type="term" value="P:glucose metabolic process"/>
    <property type="evidence" value="ECO:0007669"/>
    <property type="project" value="TreeGrafter"/>
</dbReference>
<dbReference type="InterPro" id="IPR047215">
    <property type="entry name" value="Galactose_mutarotase-like"/>
</dbReference>
<dbReference type="CDD" id="cd09019">
    <property type="entry name" value="galactose_mutarotase_like"/>
    <property type="match status" value="1"/>
</dbReference>
<dbReference type="GO" id="GO:0033499">
    <property type="term" value="P:galactose catabolic process via UDP-galactose, Leloir pathway"/>
    <property type="evidence" value="ECO:0007669"/>
    <property type="project" value="TreeGrafter"/>
</dbReference>
<dbReference type="EMBL" id="BTCM01000001">
    <property type="protein sequence ID" value="GMK54769.1"/>
    <property type="molecule type" value="Genomic_DNA"/>
</dbReference>
<gene>
    <name evidence="4" type="ORF">CspeluHIS016_0113550</name>
</gene>
<sequence>MTKHIPLVSPAAVKEYTLSADGITATFIPFGARLKSLRVPDANGLWRQVTLGFANIQSYANEAVVYYYGAVIGRYANRIRKGTFTIDGVTTSVTDNESGNTLHGGKVGYDSREWTVVALTTTAITFSLMDYGFEGFPGTVLAIAQYTVSEGKLTAVLSGYALDQPTPIMLTTHAYFNLGSDTTVMEDTLRVSASRVIGVDSAAAATGEVVYLGAKNGYHLNFTTPKKVKMSAPNGLDNCFIFDDRRELEWTSASTGIRMRLRTNQPAVQLYSCAACGDRTTTQLGKLERFGAMAVEPQGWIDGINHPEWNQNQVYRPGSAPFVNVAEYSFDTVPI</sequence>
<keyword evidence="5" id="KW-1185">Reference proteome</keyword>
<dbReference type="PANTHER" id="PTHR10091:SF6">
    <property type="entry name" value="1-EPIMERASE, PUTATIVE (AFU_ORTHOLOGUE AFUA_3G13240)-RELATED"/>
    <property type="match status" value="1"/>
</dbReference>
<evidence type="ECO:0000313" key="5">
    <source>
        <dbReference type="Proteomes" id="UP001222932"/>
    </source>
</evidence>
<evidence type="ECO:0000313" key="4">
    <source>
        <dbReference type="EMBL" id="GMK54769.1"/>
    </source>
</evidence>
<keyword evidence="3" id="KW-0119">Carbohydrate metabolism</keyword>
<dbReference type="AlphaFoldDB" id="A0AAD3TQH0"/>
<organism evidence="4 5">
    <name type="scientific">Cutaneotrichosporon spelunceum</name>
    <dbReference type="NCBI Taxonomy" id="1672016"/>
    <lineage>
        <taxon>Eukaryota</taxon>
        <taxon>Fungi</taxon>
        <taxon>Dikarya</taxon>
        <taxon>Basidiomycota</taxon>
        <taxon>Agaricomycotina</taxon>
        <taxon>Tremellomycetes</taxon>
        <taxon>Trichosporonales</taxon>
        <taxon>Trichosporonaceae</taxon>
        <taxon>Cutaneotrichosporon</taxon>
    </lineage>
</organism>
<dbReference type="Gene3D" id="2.70.98.10">
    <property type="match status" value="1"/>
</dbReference>
<keyword evidence="2" id="KW-0413">Isomerase</keyword>
<dbReference type="InterPro" id="IPR011013">
    <property type="entry name" value="Gal_mutarotase_sf_dom"/>
</dbReference>
<dbReference type="SUPFAM" id="SSF74650">
    <property type="entry name" value="Galactose mutarotase-like"/>
    <property type="match status" value="1"/>
</dbReference>
<name>A0AAD3TQH0_9TREE</name>
<reference evidence="4" key="1">
    <citation type="journal article" date="2023" name="BMC Genomics">
        <title>Chromosome-level genome assemblies of Cutaneotrichosporon spp. (Trichosporonales, Basidiomycota) reveal imbalanced evolution between nucleotide sequences and chromosome synteny.</title>
        <authorList>
            <person name="Kobayashi Y."/>
            <person name="Kayamori A."/>
            <person name="Aoki K."/>
            <person name="Shiwa Y."/>
            <person name="Matsutani M."/>
            <person name="Fujita N."/>
            <person name="Sugita T."/>
            <person name="Iwasaki W."/>
            <person name="Tanaka N."/>
            <person name="Takashima M."/>
        </authorList>
    </citation>
    <scope>NUCLEOTIDE SEQUENCE</scope>
    <source>
        <strain evidence="4">HIS016</strain>
    </source>
</reference>
<proteinExistence type="inferred from homology"/>
<reference evidence="4" key="2">
    <citation type="submission" date="2023-06" db="EMBL/GenBank/DDBJ databases">
        <authorList>
            <person name="Kobayashi Y."/>
            <person name="Kayamori A."/>
            <person name="Aoki K."/>
            <person name="Shiwa Y."/>
            <person name="Fujita N."/>
            <person name="Sugita T."/>
            <person name="Iwasaki W."/>
            <person name="Tanaka N."/>
            <person name="Takashima M."/>
        </authorList>
    </citation>
    <scope>NUCLEOTIDE SEQUENCE</scope>
    <source>
        <strain evidence="4">HIS016</strain>
    </source>
</reference>
<evidence type="ECO:0008006" key="6">
    <source>
        <dbReference type="Google" id="ProtNLM"/>
    </source>
</evidence>
<protein>
    <recommendedName>
        <fullName evidence="6">Galactose mutarotase-like protein</fullName>
    </recommendedName>
</protein>
<dbReference type="GO" id="GO:0004034">
    <property type="term" value="F:aldose 1-epimerase activity"/>
    <property type="evidence" value="ECO:0007669"/>
    <property type="project" value="TreeGrafter"/>
</dbReference>
<dbReference type="GO" id="GO:0030246">
    <property type="term" value="F:carbohydrate binding"/>
    <property type="evidence" value="ECO:0007669"/>
    <property type="project" value="InterPro"/>
</dbReference>
<dbReference type="InterPro" id="IPR014718">
    <property type="entry name" value="GH-type_carb-bd"/>
</dbReference>